<accession>A0ACC0GAV6</accession>
<name>A0ACC0GAV6_9ERIC</name>
<sequence>MEDSFPQRLVAGKSRRRSALREPENSLRIEDRVPAKVRRLGDILGSSADLGEGVEEVPERRAVRDGVIDEVFGFSVNKFDARVIAEDVEVARGVGGEAAGKGREVGESGGERKLEERERREEMGSGG</sequence>
<organism evidence="1 2">
    <name type="scientific">Camellia lanceoleosa</name>
    <dbReference type="NCBI Taxonomy" id="1840588"/>
    <lineage>
        <taxon>Eukaryota</taxon>
        <taxon>Viridiplantae</taxon>
        <taxon>Streptophyta</taxon>
        <taxon>Embryophyta</taxon>
        <taxon>Tracheophyta</taxon>
        <taxon>Spermatophyta</taxon>
        <taxon>Magnoliopsida</taxon>
        <taxon>eudicotyledons</taxon>
        <taxon>Gunneridae</taxon>
        <taxon>Pentapetalae</taxon>
        <taxon>asterids</taxon>
        <taxon>Ericales</taxon>
        <taxon>Theaceae</taxon>
        <taxon>Camellia</taxon>
    </lineage>
</organism>
<comment type="caution">
    <text evidence="1">The sequence shown here is derived from an EMBL/GenBank/DDBJ whole genome shotgun (WGS) entry which is preliminary data.</text>
</comment>
<proteinExistence type="predicted"/>
<evidence type="ECO:0000313" key="1">
    <source>
        <dbReference type="EMBL" id="KAI7997622.1"/>
    </source>
</evidence>
<protein>
    <submittedName>
        <fullName evidence="1">Uncharacterized protein</fullName>
    </submittedName>
</protein>
<dbReference type="Proteomes" id="UP001060215">
    <property type="component" value="Chromosome 10"/>
</dbReference>
<reference evidence="1 2" key="1">
    <citation type="journal article" date="2022" name="Plant J.">
        <title>Chromosome-level genome of Camellia lanceoleosa provides a valuable resource for understanding genome evolution and self-incompatibility.</title>
        <authorList>
            <person name="Gong W."/>
            <person name="Xiao S."/>
            <person name="Wang L."/>
            <person name="Liao Z."/>
            <person name="Chang Y."/>
            <person name="Mo W."/>
            <person name="Hu G."/>
            <person name="Li W."/>
            <person name="Zhao G."/>
            <person name="Zhu H."/>
            <person name="Hu X."/>
            <person name="Ji K."/>
            <person name="Xiang X."/>
            <person name="Song Q."/>
            <person name="Yuan D."/>
            <person name="Jin S."/>
            <person name="Zhang L."/>
        </authorList>
    </citation>
    <scope>NUCLEOTIDE SEQUENCE [LARGE SCALE GENOMIC DNA]</scope>
    <source>
        <strain evidence="1">SQ_2022a</strain>
    </source>
</reference>
<gene>
    <name evidence="1" type="ORF">LOK49_LG10G02069</name>
</gene>
<keyword evidence="2" id="KW-1185">Reference proteome</keyword>
<dbReference type="EMBL" id="CM045767">
    <property type="protein sequence ID" value="KAI7997622.1"/>
    <property type="molecule type" value="Genomic_DNA"/>
</dbReference>
<evidence type="ECO:0000313" key="2">
    <source>
        <dbReference type="Proteomes" id="UP001060215"/>
    </source>
</evidence>